<dbReference type="EMBL" id="WMIF01000053">
    <property type="protein sequence ID" value="MTH36617.1"/>
    <property type="molecule type" value="Genomic_DNA"/>
</dbReference>
<evidence type="ECO:0000313" key="2">
    <source>
        <dbReference type="Proteomes" id="UP000442533"/>
    </source>
</evidence>
<organism evidence="1 2">
    <name type="scientific">Paracoccus limosus</name>
    <dbReference type="NCBI Taxonomy" id="913252"/>
    <lineage>
        <taxon>Bacteria</taxon>
        <taxon>Pseudomonadati</taxon>
        <taxon>Pseudomonadota</taxon>
        <taxon>Alphaproteobacteria</taxon>
        <taxon>Rhodobacterales</taxon>
        <taxon>Paracoccaceae</taxon>
        <taxon>Paracoccus</taxon>
    </lineage>
</organism>
<comment type="caution">
    <text evidence="1">The sequence shown here is derived from an EMBL/GenBank/DDBJ whole genome shotgun (WGS) entry which is preliminary data.</text>
</comment>
<proteinExistence type="predicted"/>
<keyword evidence="2" id="KW-1185">Reference proteome</keyword>
<dbReference type="AlphaFoldDB" id="A0A844HBB7"/>
<sequence>MKFDLIIKGRDTLSLGGLRRRRTGVMIDGQARFGGERVRVSWSEARQLIGAGQAEAAPGVVVPLTNPEPRP</sequence>
<dbReference type="RefSeq" id="WP_155066121.1">
    <property type="nucleotide sequence ID" value="NZ_WMIF01000053.1"/>
</dbReference>
<evidence type="ECO:0000313" key="1">
    <source>
        <dbReference type="EMBL" id="MTH36617.1"/>
    </source>
</evidence>
<dbReference type="OrthoDB" id="9978463at2"/>
<dbReference type="Proteomes" id="UP000442533">
    <property type="component" value="Unassembled WGS sequence"/>
</dbReference>
<gene>
    <name evidence="1" type="ORF">GL279_18730</name>
</gene>
<protein>
    <submittedName>
        <fullName evidence="1">Uncharacterized protein</fullName>
    </submittedName>
</protein>
<reference evidence="1 2" key="1">
    <citation type="submission" date="2019-11" db="EMBL/GenBank/DDBJ databases">
        <authorList>
            <person name="Dong K."/>
        </authorList>
    </citation>
    <scope>NUCLEOTIDE SEQUENCE [LARGE SCALE GENOMIC DNA]</scope>
    <source>
        <strain evidence="1 2">JCM 17370</strain>
    </source>
</reference>
<name>A0A844HBB7_9RHOB</name>
<accession>A0A844HBB7</accession>